<dbReference type="EMBL" id="ACJA02000004">
    <property type="protein sequence ID" value="EFH95007.1"/>
    <property type="molecule type" value="Genomic_DNA"/>
</dbReference>
<dbReference type="RefSeq" id="WP_000822906.1">
    <property type="nucleotide sequence ID" value="NZ_CM000952.1"/>
</dbReference>
<reference evidence="1" key="1">
    <citation type="submission" date="2010-05" db="EMBL/GenBank/DDBJ databases">
        <authorList>
            <person name="Muzny D."/>
            <person name="Qin X."/>
            <person name="Buhay C."/>
            <person name="Dugan-Rocha S."/>
            <person name="Ding Y."/>
            <person name="Chen G."/>
            <person name="Hawes A."/>
            <person name="Holder M."/>
            <person name="Jhangiani S."/>
            <person name="Johnson A."/>
            <person name="Khan Z."/>
            <person name="Li Z."/>
            <person name="Liu W."/>
            <person name="Liu X."/>
            <person name="Perez L."/>
            <person name="Shen H."/>
            <person name="Wang Q."/>
            <person name="Watt J."/>
            <person name="Xi L."/>
            <person name="Xin Y."/>
            <person name="Zhou J."/>
            <person name="Deng J."/>
            <person name="Jiang H."/>
            <person name="Liu Y."/>
            <person name="Qu J."/>
            <person name="Song X.-Z."/>
            <person name="Zhang L."/>
            <person name="Villasana D."/>
            <person name="Johnson A."/>
            <person name="Liu J."/>
            <person name="Liyanage D."/>
            <person name="Lorensuhewa L."/>
            <person name="Robinson T."/>
            <person name="Song A."/>
            <person name="Song B.-B."/>
            <person name="Dinh H."/>
            <person name="Thornton R."/>
            <person name="Coyle M."/>
            <person name="Francisco L."/>
            <person name="Jackson L."/>
            <person name="Javaid M."/>
            <person name="Korchina V."/>
            <person name="Kovar C."/>
            <person name="Mata R."/>
            <person name="Mathew T."/>
            <person name="Ngo R."/>
            <person name="Nguyen L."/>
            <person name="Nguyen N."/>
            <person name="Okwuonu G."/>
            <person name="Ongeri F."/>
            <person name="Pham C."/>
            <person name="Simmons D."/>
            <person name="Wilczek-Boney K."/>
            <person name="Hale W."/>
            <person name="Jakkamsetti A."/>
            <person name="Pham P."/>
            <person name="Ruth R."/>
            <person name="San Lucas F."/>
            <person name="Warren J."/>
            <person name="Zhang J."/>
            <person name="Zhao Z."/>
            <person name="Zhou C."/>
            <person name="Zhu D."/>
            <person name="Lee S."/>
            <person name="Bess C."/>
            <person name="Blankenburg K."/>
            <person name="Forbes L."/>
            <person name="Fu Q."/>
            <person name="Gubbala S."/>
            <person name="Hirani K."/>
            <person name="Jayaseelan J.C."/>
            <person name="Lara F."/>
            <person name="Munidasa M."/>
            <person name="Palculict T."/>
            <person name="Patil S."/>
            <person name="Pu L.-L."/>
            <person name="Saada N."/>
            <person name="Tang L."/>
            <person name="Weissenberger G."/>
            <person name="Zhu Y."/>
            <person name="Hemphill L."/>
            <person name="Shang Y."/>
            <person name="Youmans B."/>
            <person name="Ayvaz T."/>
            <person name="Ross M."/>
            <person name="Santibanez J."/>
            <person name="Aqrawi P."/>
            <person name="Gross S."/>
            <person name="Joshi V."/>
            <person name="Fowler G."/>
            <person name="Nazareth L."/>
            <person name="Reid J."/>
            <person name="Worley K."/>
            <person name="Petrosino J."/>
            <person name="Highlander S."/>
            <person name="Gibbs R."/>
        </authorList>
    </citation>
    <scope>NUCLEOTIDE SEQUENCE [LARGE SCALE GENOMIC DNA]</scope>
    <source>
        <strain evidence="1">MN8</strain>
    </source>
</reference>
<name>A0A0E1X6L1_STAAU</name>
<comment type="caution">
    <text evidence="1">The sequence shown here is derived from an EMBL/GenBank/DDBJ whole genome shotgun (WGS) entry which is preliminary data.</text>
</comment>
<dbReference type="Proteomes" id="UP000003455">
    <property type="component" value="Chromosome"/>
</dbReference>
<organism evidence="1">
    <name type="scientific">Staphylococcus aureus subsp. aureus MN8</name>
    <dbReference type="NCBI Taxonomy" id="548470"/>
    <lineage>
        <taxon>Bacteria</taxon>
        <taxon>Bacillati</taxon>
        <taxon>Bacillota</taxon>
        <taxon>Bacilli</taxon>
        <taxon>Bacillales</taxon>
        <taxon>Staphylococcaceae</taxon>
        <taxon>Staphylococcus</taxon>
    </lineage>
</organism>
<dbReference type="AlphaFoldDB" id="A0A0E1X6L1"/>
<proteinExistence type="predicted"/>
<evidence type="ECO:0000313" key="1">
    <source>
        <dbReference type="EMBL" id="EFH95007.1"/>
    </source>
</evidence>
<accession>A0A0E1X6L1</accession>
<protein>
    <submittedName>
        <fullName evidence="1">Uncharacterized protein</fullName>
    </submittedName>
</protein>
<dbReference type="HOGENOM" id="CLU_3030168_0_0_9"/>
<gene>
    <name evidence="1" type="ORF">HMPREF0769_12628</name>
</gene>
<sequence length="55" mass="6594">MKRIVLFGKVIVDCPIWLNPVDYLVKSVLLKSIKLRFQEVRKFEILVKIMNRIHI</sequence>